<dbReference type="InterPro" id="IPR047865">
    <property type="entry name" value="Ribosomal_uL10_bac_type"/>
</dbReference>
<comment type="similarity">
    <text evidence="1">Belongs to the universal ribosomal protein uL10 family.</text>
</comment>
<dbReference type="GO" id="GO:0005840">
    <property type="term" value="C:ribosome"/>
    <property type="evidence" value="ECO:0007669"/>
    <property type="project" value="UniProtKB-KW"/>
</dbReference>
<proteinExistence type="inferred from homology"/>
<keyword evidence="2 6" id="KW-0689">Ribosomal protein</keyword>
<sequence length="180" mass="19493">MDKKLKSARQIKEEKVEILSGKVARAKSITFTNYHGLDANKIAQLRNQIKKSGGEFLVEKNSLIKLALTKNKLPASSDQLIGPTAATLAYGDEIAPIKDIAKSNKDFGSPLFKFGFFGTNLLDEATLNKLSLVPSRNALEASLVSSLASPINGFVFALKTNLGNLVFALNEIKNQRGGEN</sequence>
<evidence type="ECO:0000256" key="4">
    <source>
        <dbReference type="ARBA" id="ARBA00035202"/>
    </source>
</evidence>
<dbReference type="Proteomes" id="UP000034854">
    <property type="component" value="Unassembled WGS sequence"/>
</dbReference>
<evidence type="ECO:0000313" key="6">
    <source>
        <dbReference type="EMBL" id="KKR87970.1"/>
    </source>
</evidence>
<dbReference type="NCBIfam" id="NF000955">
    <property type="entry name" value="PRK00099.1-1"/>
    <property type="match status" value="1"/>
</dbReference>
<dbReference type="PANTHER" id="PTHR11560">
    <property type="entry name" value="39S RIBOSOMAL PROTEIN L10, MITOCHONDRIAL"/>
    <property type="match status" value="1"/>
</dbReference>
<keyword evidence="3" id="KW-0687">Ribonucleoprotein</keyword>
<evidence type="ECO:0000313" key="7">
    <source>
        <dbReference type="Proteomes" id="UP000034854"/>
    </source>
</evidence>
<gene>
    <name evidence="6" type="ORF">UU34_C0002G0087</name>
</gene>
<organism evidence="6 7">
    <name type="scientific">Candidatus Curtissbacteria bacterium GW2011_GWA1_41_11</name>
    <dbReference type="NCBI Taxonomy" id="1618409"/>
    <lineage>
        <taxon>Bacteria</taxon>
        <taxon>Candidatus Curtissiibacteriota</taxon>
    </lineage>
</organism>
<dbReference type="InterPro" id="IPR043141">
    <property type="entry name" value="Ribosomal_uL10-like_sf"/>
</dbReference>
<evidence type="ECO:0000256" key="5">
    <source>
        <dbReference type="ARBA" id="ARBA00035502"/>
    </source>
</evidence>
<dbReference type="CDD" id="cd05797">
    <property type="entry name" value="Ribosomal_L10"/>
    <property type="match status" value="1"/>
</dbReference>
<protein>
    <recommendedName>
        <fullName evidence="4">Large ribosomal subunit protein uL10</fullName>
    </recommendedName>
    <alternativeName>
        <fullName evidence="5">50S ribosomal protein L10</fullName>
    </alternativeName>
</protein>
<dbReference type="AlphaFoldDB" id="A0A0G0WU47"/>
<name>A0A0G0WU47_9BACT</name>
<dbReference type="GO" id="GO:1990904">
    <property type="term" value="C:ribonucleoprotein complex"/>
    <property type="evidence" value="ECO:0007669"/>
    <property type="project" value="UniProtKB-KW"/>
</dbReference>
<evidence type="ECO:0000256" key="2">
    <source>
        <dbReference type="ARBA" id="ARBA00022980"/>
    </source>
</evidence>
<dbReference type="Gene3D" id="6.10.250.290">
    <property type="match status" value="1"/>
</dbReference>
<accession>A0A0G0WU47</accession>
<dbReference type="InterPro" id="IPR001790">
    <property type="entry name" value="Ribosomal_uL10"/>
</dbReference>
<dbReference type="Pfam" id="PF00466">
    <property type="entry name" value="Ribosomal_L10"/>
    <property type="match status" value="1"/>
</dbReference>
<dbReference type="SUPFAM" id="SSF160369">
    <property type="entry name" value="Ribosomal protein L10-like"/>
    <property type="match status" value="1"/>
</dbReference>
<comment type="caution">
    <text evidence="6">The sequence shown here is derived from an EMBL/GenBank/DDBJ whole genome shotgun (WGS) entry which is preliminary data.</text>
</comment>
<evidence type="ECO:0000256" key="3">
    <source>
        <dbReference type="ARBA" id="ARBA00023274"/>
    </source>
</evidence>
<dbReference type="Gene3D" id="3.30.70.1730">
    <property type="match status" value="1"/>
</dbReference>
<reference evidence="6 7" key="1">
    <citation type="journal article" date="2015" name="Nature">
        <title>rRNA introns, odd ribosomes, and small enigmatic genomes across a large radiation of phyla.</title>
        <authorList>
            <person name="Brown C.T."/>
            <person name="Hug L.A."/>
            <person name="Thomas B.C."/>
            <person name="Sharon I."/>
            <person name="Castelle C.J."/>
            <person name="Singh A."/>
            <person name="Wilkins M.J."/>
            <person name="Williams K.H."/>
            <person name="Banfield J.F."/>
        </authorList>
    </citation>
    <scope>NUCLEOTIDE SEQUENCE [LARGE SCALE GENOMIC DNA]</scope>
</reference>
<dbReference type="EMBL" id="LCAG01000002">
    <property type="protein sequence ID" value="KKR87970.1"/>
    <property type="molecule type" value="Genomic_DNA"/>
</dbReference>
<evidence type="ECO:0000256" key="1">
    <source>
        <dbReference type="ARBA" id="ARBA00008889"/>
    </source>
</evidence>